<dbReference type="SMART" id="SM00091">
    <property type="entry name" value="PAS"/>
    <property type="match status" value="3"/>
</dbReference>
<dbReference type="KEGG" id="mbn:Mboo_0402"/>
<evidence type="ECO:0000259" key="10">
    <source>
        <dbReference type="PROSITE" id="PS50112"/>
    </source>
</evidence>
<keyword evidence="7" id="KW-0175">Coiled coil</keyword>
<name>A7I5B1_METB6</name>
<dbReference type="Gene3D" id="3.30.565.10">
    <property type="entry name" value="Histidine kinase-like ATPase, C-terminal domain"/>
    <property type="match status" value="1"/>
</dbReference>
<feature type="domain" description="PAS" evidence="10">
    <location>
        <begin position="134"/>
        <end position="179"/>
    </location>
</feature>
<dbReference type="PRINTS" id="PR00344">
    <property type="entry name" value="BCTRLSENSOR"/>
</dbReference>
<dbReference type="AlphaFoldDB" id="A7I5B1"/>
<feature type="modified residue" description="4-aspartylphosphate" evidence="6">
    <location>
        <position position="53"/>
    </location>
</feature>
<feature type="domain" description="PAC" evidence="11">
    <location>
        <begin position="222"/>
        <end position="274"/>
    </location>
</feature>
<dbReference type="eggNOG" id="arCOG06193">
    <property type="taxonomic scope" value="Archaea"/>
</dbReference>
<dbReference type="InterPro" id="IPR052162">
    <property type="entry name" value="Sensor_kinase/Photoreceptor"/>
</dbReference>
<dbReference type="InterPro" id="IPR035965">
    <property type="entry name" value="PAS-like_dom_sf"/>
</dbReference>
<keyword evidence="3 6" id="KW-0597">Phosphoprotein</keyword>
<evidence type="ECO:0000256" key="1">
    <source>
        <dbReference type="ARBA" id="ARBA00000085"/>
    </source>
</evidence>
<feature type="coiled-coil region" evidence="7">
    <location>
        <begin position="265"/>
        <end position="292"/>
    </location>
</feature>
<dbReference type="eggNOG" id="arCOG06192">
    <property type="taxonomic scope" value="Archaea"/>
</dbReference>
<evidence type="ECO:0000313" key="12">
    <source>
        <dbReference type="EMBL" id="ABS54922.1"/>
    </source>
</evidence>
<dbReference type="SMART" id="SM00387">
    <property type="entry name" value="HATPase_c"/>
    <property type="match status" value="1"/>
</dbReference>
<dbReference type="InterPro" id="IPR036890">
    <property type="entry name" value="HATPase_C_sf"/>
</dbReference>
<dbReference type="InterPro" id="IPR003594">
    <property type="entry name" value="HATPase_dom"/>
</dbReference>
<dbReference type="SUPFAM" id="SSF55785">
    <property type="entry name" value="PYP-like sensor domain (PAS domain)"/>
    <property type="match status" value="3"/>
</dbReference>
<dbReference type="Gene3D" id="3.30.450.20">
    <property type="entry name" value="PAS domain"/>
    <property type="match status" value="3"/>
</dbReference>
<dbReference type="SUPFAM" id="SSF55874">
    <property type="entry name" value="ATPase domain of HSP90 chaperone/DNA topoisomerase II/histidine kinase"/>
    <property type="match status" value="1"/>
</dbReference>
<dbReference type="InterPro" id="IPR013656">
    <property type="entry name" value="PAS_4"/>
</dbReference>
<keyword evidence="4" id="KW-0808">Transferase</keyword>
<evidence type="ECO:0000256" key="2">
    <source>
        <dbReference type="ARBA" id="ARBA00012438"/>
    </source>
</evidence>
<evidence type="ECO:0000256" key="4">
    <source>
        <dbReference type="ARBA" id="ARBA00022679"/>
    </source>
</evidence>
<dbReference type="Pfam" id="PF08448">
    <property type="entry name" value="PAS_4"/>
    <property type="match status" value="1"/>
</dbReference>
<dbReference type="InterPro" id="IPR001789">
    <property type="entry name" value="Sig_transdc_resp-reg_receiver"/>
</dbReference>
<dbReference type="SMART" id="SM00448">
    <property type="entry name" value="REC"/>
    <property type="match status" value="1"/>
</dbReference>
<dbReference type="GO" id="GO:0004673">
    <property type="term" value="F:protein histidine kinase activity"/>
    <property type="evidence" value="ECO:0007669"/>
    <property type="project" value="UniProtKB-EC"/>
</dbReference>
<organism evidence="12 13">
    <name type="scientific">Methanoregula boonei (strain DSM 21154 / JCM 14090 / 6A8)</name>
    <dbReference type="NCBI Taxonomy" id="456442"/>
    <lineage>
        <taxon>Archaea</taxon>
        <taxon>Methanobacteriati</taxon>
        <taxon>Methanobacteriota</taxon>
        <taxon>Stenosarchaea group</taxon>
        <taxon>Methanomicrobia</taxon>
        <taxon>Methanomicrobiales</taxon>
        <taxon>Methanoregulaceae</taxon>
        <taxon>Methanoregula</taxon>
    </lineage>
</organism>
<keyword evidence="5 12" id="KW-0418">Kinase</keyword>
<dbReference type="CDD" id="cd00130">
    <property type="entry name" value="PAS"/>
    <property type="match status" value="1"/>
</dbReference>
<feature type="domain" description="Response regulatory" evidence="9">
    <location>
        <begin position="3"/>
        <end position="118"/>
    </location>
</feature>
<dbReference type="Gene3D" id="3.40.50.2300">
    <property type="match status" value="1"/>
</dbReference>
<feature type="domain" description="Histidine kinase" evidence="8">
    <location>
        <begin position="661"/>
        <end position="760"/>
    </location>
</feature>
<dbReference type="InterPro" id="IPR011006">
    <property type="entry name" value="CheY-like_superfamily"/>
</dbReference>
<dbReference type="RefSeq" id="WP_011991410.1">
    <property type="nucleotide sequence ID" value="NC_009712.1"/>
</dbReference>
<dbReference type="EC" id="2.7.13.3" evidence="2"/>
<dbReference type="PROSITE" id="PS50113">
    <property type="entry name" value="PAC"/>
    <property type="match status" value="1"/>
</dbReference>
<dbReference type="GeneID" id="25393895"/>
<gene>
    <name evidence="12" type="ordered locus">Mboo_0402</name>
</gene>
<dbReference type="InterPro" id="IPR004358">
    <property type="entry name" value="Sig_transdc_His_kin-like_C"/>
</dbReference>
<comment type="catalytic activity">
    <reaction evidence="1">
        <text>ATP + protein L-histidine = ADP + protein N-phospho-L-histidine.</text>
        <dbReference type="EC" id="2.7.13.3"/>
    </reaction>
</comment>
<dbReference type="eggNOG" id="arCOG02385">
    <property type="taxonomic scope" value="Archaea"/>
</dbReference>
<dbReference type="Pfam" id="PF13426">
    <property type="entry name" value="PAS_9"/>
    <property type="match status" value="2"/>
</dbReference>
<keyword evidence="13" id="KW-1185">Reference proteome</keyword>
<dbReference type="PROSITE" id="PS50109">
    <property type="entry name" value="HIS_KIN"/>
    <property type="match status" value="1"/>
</dbReference>
<dbReference type="PANTHER" id="PTHR43304">
    <property type="entry name" value="PHYTOCHROME-LIKE PROTEIN CPH1"/>
    <property type="match status" value="1"/>
</dbReference>
<dbReference type="Pfam" id="PF00072">
    <property type="entry name" value="Response_reg"/>
    <property type="match status" value="1"/>
</dbReference>
<evidence type="ECO:0000256" key="6">
    <source>
        <dbReference type="PROSITE-ProRule" id="PRU00169"/>
    </source>
</evidence>
<proteinExistence type="predicted"/>
<evidence type="ECO:0000259" key="8">
    <source>
        <dbReference type="PROSITE" id="PS50109"/>
    </source>
</evidence>
<dbReference type="CDD" id="cd00156">
    <property type="entry name" value="REC"/>
    <property type="match status" value="1"/>
</dbReference>
<reference evidence="13" key="1">
    <citation type="journal article" date="2015" name="Microbiology">
        <title>Genome of Methanoregula boonei 6A8 reveals adaptations to oligotrophic peatland environments.</title>
        <authorList>
            <person name="Braeuer S."/>
            <person name="Cadillo-Quiroz H."/>
            <person name="Kyrpides N."/>
            <person name="Woyke T."/>
            <person name="Goodwin L."/>
            <person name="Detter C."/>
            <person name="Podell S."/>
            <person name="Yavitt J.B."/>
            <person name="Zinder S.H."/>
        </authorList>
    </citation>
    <scope>NUCLEOTIDE SEQUENCE [LARGE SCALE GENOMIC DNA]</scope>
    <source>
        <strain evidence="13">DSM 21154 / JCM 14090 / 6A8</strain>
    </source>
</reference>
<dbReference type="PROSITE" id="PS50112">
    <property type="entry name" value="PAS"/>
    <property type="match status" value="1"/>
</dbReference>
<dbReference type="NCBIfam" id="TIGR00229">
    <property type="entry name" value="sensory_box"/>
    <property type="match status" value="2"/>
</dbReference>
<evidence type="ECO:0000259" key="11">
    <source>
        <dbReference type="PROSITE" id="PS50113"/>
    </source>
</evidence>
<dbReference type="PROSITE" id="PS50110">
    <property type="entry name" value="RESPONSE_REGULATORY"/>
    <property type="match status" value="1"/>
</dbReference>
<protein>
    <recommendedName>
        <fullName evidence="2">histidine kinase</fullName>
        <ecNumber evidence="2">2.7.13.3</ecNumber>
    </recommendedName>
</protein>
<dbReference type="OrthoDB" id="116661at2157"/>
<dbReference type="InterPro" id="IPR005467">
    <property type="entry name" value="His_kinase_dom"/>
</dbReference>
<dbReference type="InterPro" id="IPR000014">
    <property type="entry name" value="PAS"/>
</dbReference>
<dbReference type="Pfam" id="PF02518">
    <property type="entry name" value="HATPase_c"/>
    <property type="match status" value="1"/>
</dbReference>
<dbReference type="GO" id="GO:0000160">
    <property type="term" value="P:phosphorelay signal transduction system"/>
    <property type="evidence" value="ECO:0007669"/>
    <property type="project" value="InterPro"/>
</dbReference>
<evidence type="ECO:0000256" key="5">
    <source>
        <dbReference type="ARBA" id="ARBA00022777"/>
    </source>
</evidence>
<accession>A7I5B1</accession>
<dbReference type="InterPro" id="IPR000700">
    <property type="entry name" value="PAS-assoc_C"/>
</dbReference>
<sequence length="766" mass="85080">MYRILYVDDEPGLLEIGKLFLDSTGEFDVSTLTSAEKALESPEILLFDAIISDYQMPGMDGISFLKNIRKRTKDVPFVLFTGRGREEVVIEAINSGADFYLQKGGQPTAQFAELAHKIRIAIERRRAIDSVKDSEQRLTDIIDFLPDATFAIDTTGRVIAWNRAMEQMTGTPAEDIRGKGNYEDGMAFYGERRPMLADLLLNPDFSFEEKTYTNVRRAGTGITAEGPVQIRGNSLRYLWGIAGRLFDKEGKCTGSIESIRDITERKEAEKELQAAYEQIAAAEEELRGQYEELAAGDLKLKEREAQLWAIFKEAPHAIAISDSATGKYLSVNTLFEQGSGLAASEILGKTSAEIGFVPPEEHELLLKEFIREGGIRQKPLTAKMWDGRKADILFTAVPIVLSTRTIVLTMVVDITDMKRIEDALRKQEQILNDAFASIKDGISLLDKTMTVIRVNKTMEEWYSHEMPLIGRKCWEVYHGRAGPCDICPTLHTLKEGKPAKERVPLVDAGEVTGWLDLYSYPVIDSATGEMTGVIEYVRNVTEETKAQRDLELANKKLNLLSSTTRHDILNTLTGLQGLVDKAASLSTSGECTHLLSQIRDRAGIIRQQIDFTGRYQEVGVHAPLWQDVNVLLSRILPATPRTKAGIVNDCDNVEIFSDPLLEKVLYNLVNNALKYGGPDLTTVHITSDLSAPELIIAVADDGVGIAAGDKDHLFQREVGQKTGSGLFLAREILSITGITIRETGTPGKGARFEILVPPEAWRKKRQ</sequence>
<evidence type="ECO:0000256" key="3">
    <source>
        <dbReference type="ARBA" id="ARBA00022553"/>
    </source>
</evidence>
<dbReference type="HOGENOM" id="CLU_000445_114_58_2"/>
<evidence type="ECO:0000256" key="7">
    <source>
        <dbReference type="SAM" id="Coils"/>
    </source>
</evidence>
<dbReference type="STRING" id="456442.Mboo_0402"/>
<evidence type="ECO:0000259" key="9">
    <source>
        <dbReference type="PROSITE" id="PS50110"/>
    </source>
</evidence>
<dbReference type="SUPFAM" id="SSF52172">
    <property type="entry name" value="CheY-like"/>
    <property type="match status" value="1"/>
</dbReference>
<dbReference type="EMBL" id="CP000780">
    <property type="protein sequence ID" value="ABS54922.1"/>
    <property type="molecule type" value="Genomic_DNA"/>
</dbReference>
<dbReference type="Proteomes" id="UP000002408">
    <property type="component" value="Chromosome"/>
</dbReference>
<evidence type="ECO:0000313" key="13">
    <source>
        <dbReference type="Proteomes" id="UP000002408"/>
    </source>
</evidence>
<dbReference type="PANTHER" id="PTHR43304:SF1">
    <property type="entry name" value="PAC DOMAIN-CONTAINING PROTEIN"/>
    <property type="match status" value="1"/>
</dbReference>